<feature type="transmembrane region" description="Helical" evidence="1">
    <location>
        <begin position="12"/>
        <end position="33"/>
    </location>
</feature>
<feature type="transmembrane region" description="Helical" evidence="1">
    <location>
        <begin position="127"/>
        <end position="151"/>
    </location>
</feature>
<evidence type="ECO:0008006" key="4">
    <source>
        <dbReference type="Google" id="ProtNLM"/>
    </source>
</evidence>
<feature type="transmembrane region" description="Helical" evidence="1">
    <location>
        <begin position="53"/>
        <end position="70"/>
    </location>
</feature>
<gene>
    <name evidence="2" type="ORF">EHSB41UT_00740</name>
</gene>
<proteinExistence type="predicted"/>
<dbReference type="EMBL" id="FWPT01000002">
    <property type="protein sequence ID" value="SMA37442.1"/>
    <property type="molecule type" value="Genomic_DNA"/>
</dbReference>
<dbReference type="OrthoDB" id="9786302at2"/>
<dbReference type="Proteomes" id="UP000196573">
    <property type="component" value="Unassembled WGS sequence"/>
</dbReference>
<dbReference type="InterPro" id="IPR018729">
    <property type="entry name" value="DUF2269_transmembrane"/>
</dbReference>
<keyword evidence="1" id="KW-1133">Transmembrane helix</keyword>
<sequence>MDNYLLLKIIHILSAVVIAGTGTGIAFFMLMAYRSANTAAIAVTARIVVLADWLFTAPAVVVQFVTGVLLMERLGYAFTAPWFLAVISLFVFIGLCWIPVVLIQYRLRALAETSVTNNELDPRFHKLMHLWTALGIPAFAAVLVMFWLMVFKPLAIV</sequence>
<keyword evidence="1" id="KW-0472">Membrane</keyword>
<reference evidence="2 3" key="1">
    <citation type="submission" date="2017-03" db="EMBL/GenBank/DDBJ databases">
        <authorList>
            <person name="Afonso C.L."/>
            <person name="Miller P.J."/>
            <person name="Scott M.A."/>
            <person name="Spackman E."/>
            <person name="Goraichik I."/>
            <person name="Dimitrov K.M."/>
            <person name="Suarez D.L."/>
            <person name="Swayne D.E."/>
        </authorList>
    </citation>
    <scope>NUCLEOTIDE SEQUENCE [LARGE SCALE GENOMIC DNA]</scope>
    <source>
        <strain evidence="2">SB41UT1</strain>
    </source>
</reference>
<evidence type="ECO:0000313" key="3">
    <source>
        <dbReference type="Proteomes" id="UP000196573"/>
    </source>
</evidence>
<protein>
    <recommendedName>
        <fullName evidence="4">DUF2269 domain-containing protein</fullName>
    </recommendedName>
</protein>
<accession>A0A1X7AFZ1</accession>
<keyword evidence="3" id="KW-1185">Reference proteome</keyword>
<name>A0A1X7AFZ1_9GAMM</name>
<dbReference type="RefSeq" id="WP_087107051.1">
    <property type="nucleotide sequence ID" value="NZ_CBCSCN010000014.1"/>
</dbReference>
<dbReference type="AlphaFoldDB" id="A0A1X7AFZ1"/>
<evidence type="ECO:0000313" key="2">
    <source>
        <dbReference type="EMBL" id="SMA37442.1"/>
    </source>
</evidence>
<dbReference type="Pfam" id="PF10027">
    <property type="entry name" value="DUF2269"/>
    <property type="match status" value="1"/>
</dbReference>
<organism evidence="2 3">
    <name type="scientific">Parendozoicomonas haliclonae</name>
    <dbReference type="NCBI Taxonomy" id="1960125"/>
    <lineage>
        <taxon>Bacteria</taxon>
        <taxon>Pseudomonadati</taxon>
        <taxon>Pseudomonadota</taxon>
        <taxon>Gammaproteobacteria</taxon>
        <taxon>Oceanospirillales</taxon>
        <taxon>Endozoicomonadaceae</taxon>
        <taxon>Parendozoicomonas</taxon>
    </lineage>
</organism>
<evidence type="ECO:0000256" key="1">
    <source>
        <dbReference type="SAM" id="Phobius"/>
    </source>
</evidence>
<keyword evidence="1" id="KW-0812">Transmembrane</keyword>
<feature type="transmembrane region" description="Helical" evidence="1">
    <location>
        <begin position="82"/>
        <end position="107"/>
    </location>
</feature>